<feature type="compositionally biased region" description="Acidic residues" evidence="1">
    <location>
        <begin position="18"/>
        <end position="27"/>
    </location>
</feature>
<comment type="caution">
    <text evidence="2">The sequence shown here is derived from an EMBL/GenBank/DDBJ whole genome shotgun (WGS) entry which is preliminary data.</text>
</comment>
<gene>
    <name evidence="2" type="ORF">BpHYR1_017966</name>
</gene>
<accession>A0A3M7R7E2</accession>
<reference evidence="2 3" key="1">
    <citation type="journal article" date="2018" name="Sci. Rep.">
        <title>Genomic signatures of local adaptation to the degree of environmental predictability in rotifers.</title>
        <authorList>
            <person name="Franch-Gras L."/>
            <person name="Hahn C."/>
            <person name="Garcia-Roger E.M."/>
            <person name="Carmona M.J."/>
            <person name="Serra M."/>
            <person name="Gomez A."/>
        </authorList>
    </citation>
    <scope>NUCLEOTIDE SEQUENCE [LARGE SCALE GENOMIC DNA]</scope>
    <source>
        <strain evidence="2">HYR1</strain>
    </source>
</reference>
<dbReference type="AlphaFoldDB" id="A0A3M7R7E2"/>
<dbReference type="Proteomes" id="UP000276133">
    <property type="component" value="Unassembled WGS sequence"/>
</dbReference>
<dbReference type="EMBL" id="REGN01004072">
    <property type="protein sequence ID" value="RNA19311.1"/>
    <property type="molecule type" value="Genomic_DNA"/>
</dbReference>
<evidence type="ECO:0000313" key="3">
    <source>
        <dbReference type="Proteomes" id="UP000276133"/>
    </source>
</evidence>
<feature type="compositionally biased region" description="Basic residues" evidence="1">
    <location>
        <begin position="1"/>
        <end position="14"/>
    </location>
</feature>
<evidence type="ECO:0000313" key="2">
    <source>
        <dbReference type="EMBL" id="RNA19311.1"/>
    </source>
</evidence>
<proteinExistence type="predicted"/>
<feature type="region of interest" description="Disordered" evidence="1">
    <location>
        <begin position="1"/>
        <end position="38"/>
    </location>
</feature>
<sequence>MKRQKKMSNKRKKVTIISDEEDEEESEIEKSPLNDKRKPFLQYSLNSRSYSVDYINFNANC</sequence>
<evidence type="ECO:0000256" key="1">
    <source>
        <dbReference type="SAM" id="MobiDB-lite"/>
    </source>
</evidence>
<name>A0A3M7R7E2_BRAPC</name>
<feature type="compositionally biased region" description="Basic and acidic residues" evidence="1">
    <location>
        <begin position="28"/>
        <end position="38"/>
    </location>
</feature>
<protein>
    <submittedName>
        <fullName evidence="2">Uncharacterized protein</fullName>
    </submittedName>
</protein>
<organism evidence="2 3">
    <name type="scientific">Brachionus plicatilis</name>
    <name type="common">Marine rotifer</name>
    <name type="synonym">Brachionus muelleri</name>
    <dbReference type="NCBI Taxonomy" id="10195"/>
    <lineage>
        <taxon>Eukaryota</taxon>
        <taxon>Metazoa</taxon>
        <taxon>Spiralia</taxon>
        <taxon>Gnathifera</taxon>
        <taxon>Rotifera</taxon>
        <taxon>Eurotatoria</taxon>
        <taxon>Monogononta</taxon>
        <taxon>Pseudotrocha</taxon>
        <taxon>Ploima</taxon>
        <taxon>Brachionidae</taxon>
        <taxon>Brachionus</taxon>
    </lineage>
</organism>
<keyword evidence="3" id="KW-1185">Reference proteome</keyword>